<comment type="caution">
    <text evidence="1">The sequence shown here is derived from an EMBL/GenBank/DDBJ whole genome shotgun (WGS) entry which is preliminary data.</text>
</comment>
<organism evidence="1 2">
    <name type="scientific">Curtobacterium pusillum</name>
    <dbReference type="NCBI Taxonomy" id="69373"/>
    <lineage>
        <taxon>Bacteria</taxon>
        <taxon>Bacillati</taxon>
        <taxon>Actinomycetota</taxon>
        <taxon>Actinomycetes</taxon>
        <taxon>Micrococcales</taxon>
        <taxon>Microbacteriaceae</taxon>
        <taxon>Curtobacterium</taxon>
    </lineage>
</organism>
<protein>
    <submittedName>
        <fullName evidence="1">Uncharacterized protein</fullName>
    </submittedName>
</protein>
<accession>A0AAW3TAX3</accession>
<dbReference type="AlphaFoldDB" id="A0AAW3TAX3"/>
<sequence>MRNDDDNAALEEARDWLHFLADTSYDLRHDRPG</sequence>
<name>A0AAW3TAX3_9MICO</name>
<proteinExistence type="predicted"/>
<reference evidence="1 2" key="1">
    <citation type="submission" date="2020-07" db="EMBL/GenBank/DDBJ databases">
        <title>Above-ground endophytic microbial communities from plants in different locations in the United States.</title>
        <authorList>
            <person name="Frank C."/>
        </authorList>
    </citation>
    <scope>NUCLEOTIDE SEQUENCE [LARGE SCALE GENOMIC DNA]</scope>
    <source>
        <strain evidence="1 2">WPL5_2</strain>
    </source>
</reference>
<dbReference type="EMBL" id="JACGXP010000006">
    <property type="protein sequence ID" value="MBA8992032.1"/>
    <property type="molecule type" value="Genomic_DNA"/>
</dbReference>
<evidence type="ECO:0000313" key="1">
    <source>
        <dbReference type="EMBL" id="MBA8992032.1"/>
    </source>
</evidence>
<dbReference type="Proteomes" id="UP000590225">
    <property type="component" value="Unassembled WGS sequence"/>
</dbReference>
<gene>
    <name evidence="1" type="ORF">FHW23_003319</name>
</gene>
<evidence type="ECO:0000313" key="2">
    <source>
        <dbReference type="Proteomes" id="UP000590225"/>
    </source>
</evidence>